<dbReference type="AlphaFoldDB" id="A0A381EI67"/>
<dbReference type="InterPro" id="IPR052942">
    <property type="entry name" value="LPS_cholinephosphotransferase"/>
</dbReference>
<evidence type="ECO:0000259" key="1">
    <source>
        <dbReference type="Pfam" id="PF04991"/>
    </source>
</evidence>
<dbReference type="RefSeq" id="WP_115629549.1">
    <property type="nucleotide sequence ID" value="NZ_JANKIR010000014.1"/>
</dbReference>
<gene>
    <name evidence="2" type="ORF">NCTC12264_00663</name>
</gene>
<evidence type="ECO:0000313" key="2">
    <source>
        <dbReference type="EMBL" id="SUX26437.1"/>
    </source>
</evidence>
<organism evidence="2 3">
    <name type="scientific">Campylobacter upsaliensis</name>
    <dbReference type="NCBI Taxonomy" id="28080"/>
    <lineage>
        <taxon>Bacteria</taxon>
        <taxon>Pseudomonadati</taxon>
        <taxon>Campylobacterota</taxon>
        <taxon>Epsilonproteobacteria</taxon>
        <taxon>Campylobacterales</taxon>
        <taxon>Campylobacteraceae</taxon>
        <taxon>Campylobacter</taxon>
    </lineage>
</organism>
<name>A0A381EI67_CAMUP</name>
<evidence type="ECO:0000313" key="3">
    <source>
        <dbReference type="Proteomes" id="UP000254161"/>
    </source>
</evidence>
<dbReference type="GO" id="GO:0009100">
    <property type="term" value="P:glycoprotein metabolic process"/>
    <property type="evidence" value="ECO:0007669"/>
    <property type="project" value="UniProtKB-ARBA"/>
</dbReference>
<dbReference type="EMBL" id="UFUZ01000001">
    <property type="protein sequence ID" value="SUX26437.1"/>
    <property type="molecule type" value="Genomic_DNA"/>
</dbReference>
<reference evidence="2 3" key="1">
    <citation type="submission" date="2018-06" db="EMBL/GenBank/DDBJ databases">
        <authorList>
            <consortium name="Pathogen Informatics"/>
            <person name="Doyle S."/>
        </authorList>
    </citation>
    <scope>NUCLEOTIDE SEQUENCE [LARGE SCALE GENOMIC DNA]</scope>
    <source>
        <strain evidence="2 3">NCTC12264</strain>
    </source>
</reference>
<dbReference type="Proteomes" id="UP000254161">
    <property type="component" value="Unassembled WGS sequence"/>
</dbReference>
<dbReference type="PANTHER" id="PTHR43404">
    <property type="entry name" value="LIPOPOLYSACCHARIDE CHOLINEPHOSPHOTRANSFERASE LICD"/>
    <property type="match status" value="1"/>
</dbReference>
<accession>A0A381EI67</accession>
<dbReference type="PANTHER" id="PTHR43404:SF2">
    <property type="entry name" value="LIPOPOLYSACCHARIDE CHOLINEPHOSPHOTRANSFERASE LICD"/>
    <property type="match status" value="1"/>
</dbReference>
<proteinExistence type="predicted"/>
<protein>
    <submittedName>
        <fullName evidence="2">LPS biosynthesis protein</fullName>
    </submittedName>
</protein>
<dbReference type="Pfam" id="PF04991">
    <property type="entry name" value="LicD"/>
    <property type="match status" value="1"/>
</dbReference>
<dbReference type="InterPro" id="IPR007074">
    <property type="entry name" value="LicD/FKTN/FKRP_NTP_transf"/>
</dbReference>
<feature type="domain" description="LicD/FKTN/FKRP nucleotidyltransferase" evidence="1">
    <location>
        <begin position="24"/>
        <end position="238"/>
    </location>
</feature>
<sequence length="261" mass="31526">MQEITLDEYKKALLHLLDYFDAFCKKHHISYSLGGGTLIGAVRHKGFIPWDDDIDIYMYHSEYEKFAKHWKDTQNITLAGLYDKNCRYFCCFEKIYDSNFIVEDYTHQFGNLFLDIFIYDFVPDNPKFIYKNIQKIKFFKKLTRSFVKHSHKYGLMRGIFLSCANILERKTLNLLEKWRLTYSDANCENIAIFMSEYAKSDHFIMPKQYFSNVIYLPFEDRKYPCMNNYDEHLKKYYGDYMKLPPINERVTPHSFKYYKTN</sequence>